<dbReference type="PANTHER" id="PTHR42861">
    <property type="entry name" value="CALCIUM-TRANSPORTING ATPASE"/>
    <property type="match status" value="1"/>
</dbReference>
<keyword evidence="4" id="KW-0472">Membrane</keyword>
<dbReference type="GO" id="GO:0016020">
    <property type="term" value="C:membrane"/>
    <property type="evidence" value="ECO:0007669"/>
    <property type="project" value="UniProtKB-SubCell"/>
</dbReference>
<keyword evidence="2" id="KW-0812">Transmembrane</keyword>
<gene>
    <name evidence="5" type="ORF">GN244_ATG18322</name>
</gene>
<dbReference type="InterPro" id="IPR023298">
    <property type="entry name" value="ATPase_P-typ_TM_dom_sf"/>
</dbReference>
<dbReference type="InterPro" id="IPR023214">
    <property type="entry name" value="HAD_sf"/>
</dbReference>
<comment type="subcellular location">
    <subcellularLocation>
        <location evidence="1">Membrane</location>
    </subcellularLocation>
</comment>
<sequence>MTGDGVNDAPALKQADIGIAMGITEAAPSATTQAFIRYLISSNIGEVDPTILNLADGPPATALGFNTPDADIMKKEAHHRLGLLPMVVRSGPCYFTDGKKARVSVVAIEMFNALNALSEDGSLITMPPWSNPFARDDNYVVRAMHFTLVLYVDVLADTFSVIPLDFKVARGAGVLFAGDYHRREPRSSSVVMHARELKERMEVGEKTQ</sequence>
<dbReference type="Gene3D" id="1.20.1110.10">
    <property type="entry name" value="Calcium-transporting ATPase, transmembrane domain"/>
    <property type="match status" value="1"/>
</dbReference>
<protein>
    <submittedName>
        <fullName evidence="5">Putative calcium-transporting ATPase 1</fullName>
    </submittedName>
</protein>
<evidence type="ECO:0000256" key="4">
    <source>
        <dbReference type="ARBA" id="ARBA00023136"/>
    </source>
</evidence>
<dbReference type="Gene3D" id="3.40.50.1000">
    <property type="entry name" value="HAD superfamily/HAD-like"/>
    <property type="match status" value="1"/>
</dbReference>
<evidence type="ECO:0000313" key="5">
    <source>
        <dbReference type="EMBL" id="KAF4029913.1"/>
    </source>
</evidence>
<dbReference type="InterPro" id="IPR036412">
    <property type="entry name" value="HAD-like_sf"/>
</dbReference>
<proteinExistence type="predicted"/>
<accession>A0A833W4V3</accession>
<organism evidence="5 6">
    <name type="scientific">Phytophthora infestans</name>
    <name type="common">Potato late blight agent</name>
    <name type="synonym">Botrytis infestans</name>
    <dbReference type="NCBI Taxonomy" id="4787"/>
    <lineage>
        <taxon>Eukaryota</taxon>
        <taxon>Sar</taxon>
        <taxon>Stramenopiles</taxon>
        <taxon>Oomycota</taxon>
        <taxon>Peronosporomycetes</taxon>
        <taxon>Peronosporales</taxon>
        <taxon>Peronosporaceae</taxon>
        <taxon>Phytophthora</taxon>
    </lineage>
</organism>
<reference evidence="5" key="1">
    <citation type="submission" date="2020-04" db="EMBL/GenBank/DDBJ databases">
        <title>Hybrid Assembly of Korean Phytophthora infestans isolates.</title>
        <authorList>
            <person name="Prokchorchik M."/>
            <person name="Lee Y."/>
            <person name="Seo J."/>
            <person name="Cho J.-H."/>
            <person name="Park Y.-E."/>
            <person name="Jang D.-C."/>
            <person name="Im J.-S."/>
            <person name="Choi J.-G."/>
            <person name="Park H.-J."/>
            <person name="Lee G.-B."/>
            <person name="Lee Y.-G."/>
            <person name="Hong S.-Y."/>
            <person name="Cho K."/>
            <person name="Sohn K.H."/>
        </authorList>
    </citation>
    <scope>NUCLEOTIDE SEQUENCE</scope>
    <source>
        <strain evidence="5">KR_1_A1</strain>
    </source>
</reference>
<dbReference type="Proteomes" id="UP000602510">
    <property type="component" value="Unassembled WGS sequence"/>
</dbReference>
<dbReference type="EMBL" id="WSZM01000733">
    <property type="protein sequence ID" value="KAF4029913.1"/>
    <property type="molecule type" value="Genomic_DNA"/>
</dbReference>
<evidence type="ECO:0000313" key="6">
    <source>
        <dbReference type="Proteomes" id="UP000602510"/>
    </source>
</evidence>
<comment type="caution">
    <text evidence="5">The sequence shown here is derived from an EMBL/GenBank/DDBJ whole genome shotgun (WGS) entry which is preliminary data.</text>
</comment>
<evidence type="ECO:0000256" key="1">
    <source>
        <dbReference type="ARBA" id="ARBA00004370"/>
    </source>
</evidence>
<keyword evidence="6" id="KW-1185">Reference proteome</keyword>
<evidence type="ECO:0000256" key="2">
    <source>
        <dbReference type="ARBA" id="ARBA00022692"/>
    </source>
</evidence>
<dbReference type="SUPFAM" id="SSF81665">
    <property type="entry name" value="Calcium ATPase, transmembrane domain M"/>
    <property type="match status" value="1"/>
</dbReference>
<dbReference type="SUPFAM" id="SSF56784">
    <property type="entry name" value="HAD-like"/>
    <property type="match status" value="1"/>
</dbReference>
<dbReference type="AlphaFoldDB" id="A0A833W4V3"/>
<evidence type="ECO:0000256" key="3">
    <source>
        <dbReference type="ARBA" id="ARBA00022989"/>
    </source>
</evidence>
<keyword evidence="3" id="KW-1133">Transmembrane helix</keyword>
<name>A0A833W4V3_PHYIN</name>